<reference evidence="1" key="1">
    <citation type="submission" date="2023-01" db="EMBL/GenBank/DDBJ databases">
        <title>Human gut microbiome strain richness.</title>
        <authorList>
            <person name="Chen-Liaw A."/>
        </authorList>
    </citation>
    <scope>NUCLEOTIDE SEQUENCE</scope>
    <source>
        <strain evidence="1">2225st1_A6_2225SCRN_200828</strain>
    </source>
</reference>
<dbReference type="RefSeq" id="WP_196033264.1">
    <property type="nucleotide sequence ID" value="NZ_JADPFI010000216.1"/>
</dbReference>
<protein>
    <submittedName>
        <fullName evidence="1">Head decoration protein</fullName>
    </submittedName>
</protein>
<evidence type="ECO:0000313" key="2">
    <source>
        <dbReference type="Proteomes" id="UP001211006"/>
    </source>
</evidence>
<dbReference type="Gene3D" id="2.40.300.10">
    <property type="entry name" value="Head decoration protein D"/>
    <property type="match status" value="1"/>
</dbReference>
<dbReference type="Proteomes" id="UP001211006">
    <property type="component" value="Unassembled WGS sequence"/>
</dbReference>
<dbReference type="Pfam" id="PF02924">
    <property type="entry name" value="HDPD"/>
    <property type="match status" value="1"/>
</dbReference>
<dbReference type="AlphaFoldDB" id="A0AAW6C2Y9"/>
<gene>
    <name evidence="1" type="ORF">PND83_04380</name>
</gene>
<organism evidence="1 2">
    <name type="scientific">Flavonifractor plautii</name>
    <name type="common">Fusobacterium plautii</name>
    <dbReference type="NCBI Taxonomy" id="292800"/>
    <lineage>
        <taxon>Bacteria</taxon>
        <taxon>Bacillati</taxon>
        <taxon>Bacillota</taxon>
        <taxon>Clostridia</taxon>
        <taxon>Eubacteriales</taxon>
        <taxon>Oscillospiraceae</taxon>
        <taxon>Flavonifractor</taxon>
    </lineage>
</organism>
<dbReference type="InterPro" id="IPR004195">
    <property type="entry name" value="Head_decoration_D"/>
</dbReference>
<name>A0AAW6C2Y9_FLAPL</name>
<comment type="caution">
    <text evidence="1">The sequence shown here is derived from an EMBL/GenBank/DDBJ whole genome shotgun (WGS) entry which is preliminary data.</text>
</comment>
<proteinExistence type="predicted"/>
<dbReference type="EMBL" id="JAQLWO010000003">
    <property type="protein sequence ID" value="MDB7905208.1"/>
    <property type="molecule type" value="Genomic_DNA"/>
</dbReference>
<evidence type="ECO:0000313" key="1">
    <source>
        <dbReference type="EMBL" id="MDB7905208.1"/>
    </source>
</evidence>
<accession>A0AAW6C2Y9</accession>
<sequence>MANYFESMGACVPDNLIAGNTIPTLTASATIAAAQGKLVRGTVLAAGADGKLKQLSAESAGASETAYGILCDNVDATSEAVAEVYVSGQFNKNALLTKADYKLSVADIQALRNGGIYIENAMGEKED</sequence>